<sequence length="482" mass="53154">MGHPTIYPTGVTVYNPDKAWNGFTILSAPELGALLINMNGAEIRLWKDVQGFPNKLFPGGHVMGSTGTRDPKYALQDQLDVIQVDWDGNIVWKFDQAEFVEDPGSEPRWVARQHHDFQREGSPVGYYAPGLEPKTASGNSLILSHKDVKCPFISDKPILDDVIYEVNWDGEIVWEWLCSDHVEEMGFTEAALNAMCRDPNFRGGSLIEEAPGVGDWMHMNSMSALGPNKWFDAGDSRFHPDNIIVDGRETNIICIIDKKTGRIVWQIGPDYDTSAELKALGWIVGQHHAHMIPAGLPGAGNILVFDNGGWAGYGNPNPGAPKGVKTAQRDYSRVLEIDPVTLKIVWQYTPREAGFLVPLDASRFYSPFISSAQRLPNGNTLICEGSDGRIFEVTAEHELVWEYLCPYKGKVALPMNWVYRAYRAPYDWAPQAGPQEETPIKTVDVSTFRMPGAAPLGPQSTVTVAGTKGYHGGAGHCVGTTD</sequence>
<name>A0A0X8JP30_9BACT</name>
<dbReference type="AlphaFoldDB" id="A0A0X8JP30"/>
<organism evidence="1 2">
    <name type="scientific">Desulfomicrobium orale DSM 12838</name>
    <dbReference type="NCBI Taxonomy" id="888061"/>
    <lineage>
        <taxon>Bacteria</taxon>
        <taxon>Pseudomonadati</taxon>
        <taxon>Thermodesulfobacteriota</taxon>
        <taxon>Desulfovibrionia</taxon>
        <taxon>Desulfovibrionales</taxon>
        <taxon>Desulfomicrobiaceae</taxon>
        <taxon>Desulfomicrobium</taxon>
    </lineage>
</organism>
<dbReference type="InterPro" id="IPR011047">
    <property type="entry name" value="Quinoprotein_ADH-like_sf"/>
</dbReference>
<dbReference type="SUPFAM" id="SSF50998">
    <property type="entry name" value="Quinoprotein alcohol dehydrogenase-like"/>
    <property type="match status" value="1"/>
</dbReference>
<dbReference type="Pfam" id="PF05935">
    <property type="entry name" value="Arylsulfotrans"/>
    <property type="match status" value="1"/>
</dbReference>
<dbReference type="InterPro" id="IPR010262">
    <property type="entry name" value="Arylsulfotransferase_bact"/>
</dbReference>
<dbReference type="Proteomes" id="UP000063964">
    <property type="component" value="Chromosome"/>
</dbReference>
<dbReference type="InterPro" id="IPR053143">
    <property type="entry name" value="Arylsulfate_ST"/>
</dbReference>
<proteinExistence type="predicted"/>
<keyword evidence="2" id="KW-1185">Reference proteome</keyword>
<reference evidence="2" key="1">
    <citation type="submission" date="2016-02" db="EMBL/GenBank/DDBJ databases">
        <authorList>
            <person name="Holder M.E."/>
            <person name="Ajami N.J."/>
            <person name="Petrosino J.F."/>
        </authorList>
    </citation>
    <scope>NUCLEOTIDE SEQUENCE [LARGE SCALE GENOMIC DNA]</scope>
    <source>
        <strain evidence="2">DSM 12838</strain>
    </source>
</reference>
<dbReference type="RefSeq" id="WP_066603445.1">
    <property type="nucleotide sequence ID" value="NZ_CP014230.1"/>
</dbReference>
<evidence type="ECO:0000313" key="2">
    <source>
        <dbReference type="Proteomes" id="UP000063964"/>
    </source>
</evidence>
<dbReference type="GO" id="GO:0004062">
    <property type="term" value="F:aryl sulfotransferase activity"/>
    <property type="evidence" value="ECO:0007669"/>
    <property type="project" value="InterPro"/>
</dbReference>
<dbReference type="PANTHER" id="PTHR35340">
    <property type="entry name" value="PQQ ENZYME REPEAT PROTEIN-RELATED"/>
    <property type="match status" value="1"/>
</dbReference>
<dbReference type="STRING" id="888061.AXF15_03635"/>
<dbReference type="PANTHER" id="PTHR35340:SF5">
    <property type="entry name" value="ASST-DOMAIN-CONTAINING PROTEIN"/>
    <property type="match status" value="1"/>
</dbReference>
<gene>
    <name evidence="1" type="ORF">AXF15_03635</name>
</gene>
<protein>
    <submittedName>
        <fullName evidence="1">Thioredoxin</fullName>
    </submittedName>
</protein>
<dbReference type="EMBL" id="CP014230">
    <property type="protein sequence ID" value="AMD92289.1"/>
    <property type="molecule type" value="Genomic_DNA"/>
</dbReference>
<dbReference type="OrthoDB" id="264813at2"/>
<evidence type="ECO:0000313" key="1">
    <source>
        <dbReference type="EMBL" id="AMD92289.1"/>
    </source>
</evidence>
<dbReference type="KEGG" id="doa:AXF15_03635"/>
<accession>A0A0X8JP30</accession>